<name>A0A7G9Y4M7_9EURY</name>
<dbReference type="EMBL" id="MT630784">
    <property type="protein sequence ID" value="QNO42961.1"/>
    <property type="molecule type" value="Genomic_DNA"/>
</dbReference>
<protein>
    <submittedName>
        <fullName evidence="1">Uncharacterized protein</fullName>
    </submittedName>
</protein>
<organism evidence="1">
    <name type="scientific">Candidatus Methanogaster sp. ANME-2c ERB4</name>
    <dbReference type="NCBI Taxonomy" id="2759911"/>
    <lineage>
        <taxon>Archaea</taxon>
        <taxon>Methanobacteriati</taxon>
        <taxon>Methanobacteriota</taxon>
        <taxon>Stenosarchaea group</taxon>
        <taxon>Methanomicrobia</taxon>
        <taxon>Methanosarcinales</taxon>
        <taxon>ANME-2 cluster</taxon>
        <taxon>Candidatus Methanogasteraceae</taxon>
        <taxon>Candidatus Methanogaster</taxon>
    </lineage>
</organism>
<reference evidence="1" key="1">
    <citation type="submission" date="2020-06" db="EMBL/GenBank/DDBJ databases">
        <title>Unique genomic features of the anaerobic methanotrophic archaea.</title>
        <authorList>
            <person name="Chadwick G.L."/>
            <person name="Skennerton C.T."/>
            <person name="Laso-Perez R."/>
            <person name="Leu A.O."/>
            <person name="Speth D.R."/>
            <person name="Yu H."/>
            <person name="Morgan-Lang C."/>
            <person name="Hatzenpichler R."/>
            <person name="Goudeau D."/>
            <person name="Malmstrom R."/>
            <person name="Brazelton W.J."/>
            <person name="Woyke T."/>
            <person name="Hallam S.J."/>
            <person name="Tyson G.W."/>
            <person name="Wegener G."/>
            <person name="Boetius A."/>
            <person name="Orphan V."/>
        </authorList>
    </citation>
    <scope>NUCLEOTIDE SEQUENCE</scope>
</reference>
<sequence length="66" mass="7479">MPNFNNGTIGKMGYGQEKFVEQNVEPLISYGTDVAYFIELLEDISDPRDTVVPNARSSEYLIFDET</sequence>
<dbReference type="AlphaFoldDB" id="A0A7G9Y4M7"/>
<evidence type="ECO:0000313" key="1">
    <source>
        <dbReference type="EMBL" id="QNO42961.1"/>
    </source>
</evidence>
<accession>A0A7G9Y4M7</accession>
<proteinExistence type="predicted"/>
<gene>
    <name evidence="1" type="ORF">MNOMIAMN_00001</name>
</gene>